<evidence type="ECO:0000313" key="2">
    <source>
        <dbReference type="Proteomes" id="UP001233999"/>
    </source>
</evidence>
<name>A0AAD8ABL8_DIPPU</name>
<gene>
    <name evidence="1" type="ORF">L9F63_012731</name>
</gene>
<reference evidence="1" key="1">
    <citation type="journal article" date="2023" name="IScience">
        <title>Live-bearing cockroach genome reveals convergent evolutionary mechanisms linked to viviparity in insects and beyond.</title>
        <authorList>
            <person name="Fouks B."/>
            <person name="Harrison M.C."/>
            <person name="Mikhailova A.A."/>
            <person name="Marchal E."/>
            <person name="English S."/>
            <person name="Carruthers M."/>
            <person name="Jennings E.C."/>
            <person name="Chiamaka E.L."/>
            <person name="Frigard R.A."/>
            <person name="Pippel M."/>
            <person name="Attardo G.M."/>
            <person name="Benoit J.B."/>
            <person name="Bornberg-Bauer E."/>
            <person name="Tobe S.S."/>
        </authorList>
    </citation>
    <scope>NUCLEOTIDE SEQUENCE</scope>
    <source>
        <strain evidence="1">Stay&amp;Tobe</strain>
    </source>
</reference>
<dbReference type="Proteomes" id="UP001233999">
    <property type="component" value="Unassembled WGS sequence"/>
</dbReference>
<comment type="caution">
    <text evidence="1">The sequence shown here is derived from an EMBL/GenBank/DDBJ whole genome shotgun (WGS) entry which is preliminary data.</text>
</comment>
<accession>A0AAD8ABL8</accession>
<keyword evidence="2" id="KW-1185">Reference proteome</keyword>
<sequence>LEYINCVRLAFRLVVHRLEYLNCIFFASHAVKYFLNLIKMGHEWKHIVPSSVEMMAADILSAYLS</sequence>
<organism evidence="1 2">
    <name type="scientific">Diploptera punctata</name>
    <name type="common">Pacific beetle cockroach</name>
    <dbReference type="NCBI Taxonomy" id="6984"/>
    <lineage>
        <taxon>Eukaryota</taxon>
        <taxon>Metazoa</taxon>
        <taxon>Ecdysozoa</taxon>
        <taxon>Arthropoda</taxon>
        <taxon>Hexapoda</taxon>
        <taxon>Insecta</taxon>
        <taxon>Pterygota</taxon>
        <taxon>Neoptera</taxon>
        <taxon>Polyneoptera</taxon>
        <taxon>Dictyoptera</taxon>
        <taxon>Blattodea</taxon>
        <taxon>Blaberoidea</taxon>
        <taxon>Blaberidae</taxon>
        <taxon>Diplopterinae</taxon>
        <taxon>Diploptera</taxon>
    </lineage>
</organism>
<dbReference type="AlphaFoldDB" id="A0AAD8ABL8"/>
<feature type="non-terminal residue" evidence="1">
    <location>
        <position position="1"/>
    </location>
</feature>
<evidence type="ECO:0000313" key="1">
    <source>
        <dbReference type="EMBL" id="KAJ9596076.1"/>
    </source>
</evidence>
<dbReference type="EMBL" id="JASPKZ010002297">
    <property type="protein sequence ID" value="KAJ9596076.1"/>
    <property type="molecule type" value="Genomic_DNA"/>
</dbReference>
<protein>
    <submittedName>
        <fullName evidence="1">Uncharacterized protein</fullName>
    </submittedName>
</protein>
<feature type="non-terminal residue" evidence="1">
    <location>
        <position position="65"/>
    </location>
</feature>
<reference evidence="1" key="2">
    <citation type="submission" date="2023-05" db="EMBL/GenBank/DDBJ databases">
        <authorList>
            <person name="Fouks B."/>
        </authorList>
    </citation>
    <scope>NUCLEOTIDE SEQUENCE</scope>
    <source>
        <strain evidence="1">Stay&amp;Tobe</strain>
        <tissue evidence="1">Testes</tissue>
    </source>
</reference>
<proteinExistence type="predicted"/>